<keyword evidence="5" id="KW-1185">Reference proteome</keyword>
<proteinExistence type="predicted"/>
<gene>
    <name evidence="4" type="ORF">ENKNEFLB_00097</name>
</gene>
<accession>A0ABX8EFA7</accession>
<evidence type="ECO:0000259" key="3">
    <source>
        <dbReference type="PROSITE" id="PS50966"/>
    </source>
</evidence>
<dbReference type="PANTHER" id="PTHR38133:SF1">
    <property type="entry name" value="SLR1429 PROTEIN"/>
    <property type="match status" value="1"/>
</dbReference>
<dbReference type="EMBL" id="CP075371">
    <property type="protein sequence ID" value="QVT77732.1"/>
    <property type="molecule type" value="Genomic_DNA"/>
</dbReference>
<sequence length="235" mass="25353">MSAVAHPRVPARRGRAWAGRWWAKAWLRAVEEVAYDEGDLRRARSLARSGAVGAVRVDAGSLRSAVTEQRRGAEELWGVEVALPVLDPSAVAALVEAVAADPARVAALLAGELPHDLVEHAEEAGVELVPYGTELAASCTCASWVDPCPHALALLLQVGWLVEDDPLVLLQLRGLPREDLLAALHHRRDPQPGPGPGRDDAEEVLETAEDAARRAARILDLLGHDHDPAELDRLW</sequence>
<evidence type="ECO:0000256" key="1">
    <source>
        <dbReference type="PROSITE-ProRule" id="PRU00325"/>
    </source>
</evidence>
<dbReference type="InterPro" id="IPR007527">
    <property type="entry name" value="Znf_SWIM"/>
</dbReference>
<feature type="domain" description="SWIM-type" evidence="3">
    <location>
        <begin position="131"/>
        <end position="159"/>
    </location>
</feature>
<reference evidence="4 5" key="1">
    <citation type="submission" date="2021-05" db="EMBL/GenBank/DDBJ databases">
        <title>Complete genome of Nocardioides aquaticus KCTC 9944T isolated from meromictic and hypersaline Ekho Lake, Antarctica.</title>
        <authorList>
            <person name="Hwang K."/>
            <person name="Kim K.M."/>
            <person name="Choe H."/>
        </authorList>
    </citation>
    <scope>NUCLEOTIDE SEQUENCE [LARGE SCALE GENOMIC DNA]</scope>
    <source>
        <strain evidence="4 5">KCTC 9944</strain>
    </source>
</reference>
<dbReference type="PROSITE" id="PS50966">
    <property type="entry name" value="ZF_SWIM"/>
    <property type="match status" value="1"/>
</dbReference>
<dbReference type="RefSeq" id="WP_214057408.1">
    <property type="nucleotide sequence ID" value="NZ_BAAAHS010000096.1"/>
</dbReference>
<keyword evidence="1" id="KW-0863">Zinc-finger</keyword>
<keyword evidence="1" id="KW-0862">Zinc</keyword>
<feature type="region of interest" description="Disordered" evidence="2">
    <location>
        <begin position="186"/>
        <end position="207"/>
    </location>
</feature>
<dbReference type="PANTHER" id="PTHR38133">
    <property type="entry name" value="SLR1429 PROTEIN"/>
    <property type="match status" value="1"/>
</dbReference>
<evidence type="ECO:0000313" key="4">
    <source>
        <dbReference type="EMBL" id="QVT77732.1"/>
    </source>
</evidence>
<keyword evidence="1" id="KW-0479">Metal-binding</keyword>
<organism evidence="4 5">
    <name type="scientific">Nocardioides aquaticus</name>
    <dbReference type="NCBI Taxonomy" id="160826"/>
    <lineage>
        <taxon>Bacteria</taxon>
        <taxon>Bacillati</taxon>
        <taxon>Actinomycetota</taxon>
        <taxon>Actinomycetes</taxon>
        <taxon>Propionibacteriales</taxon>
        <taxon>Nocardioidaceae</taxon>
        <taxon>Nocardioides</taxon>
    </lineage>
</organism>
<name>A0ABX8EFA7_9ACTN</name>
<dbReference type="Proteomes" id="UP000679307">
    <property type="component" value="Chromosome"/>
</dbReference>
<dbReference type="Pfam" id="PF04434">
    <property type="entry name" value="SWIM"/>
    <property type="match status" value="1"/>
</dbReference>
<protein>
    <recommendedName>
        <fullName evidence="3">SWIM-type domain-containing protein</fullName>
    </recommendedName>
</protein>
<evidence type="ECO:0000313" key="5">
    <source>
        <dbReference type="Proteomes" id="UP000679307"/>
    </source>
</evidence>
<evidence type="ECO:0000256" key="2">
    <source>
        <dbReference type="SAM" id="MobiDB-lite"/>
    </source>
</evidence>